<proteinExistence type="predicted"/>
<dbReference type="EMBL" id="JAPWTJ010002732">
    <property type="protein sequence ID" value="KAJ8964746.1"/>
    <property type="molecule type" value="Genomic_DNA"/>
</dbReference>
<evidence type="ECO:0000313" key="2">
    <source>
        <dbReference type="Proteomes" id="UP001162164"/>
    </source>
</evidence>
<name>A0ABQ9IT38_9CUCU</name>
<evidence type="ECO:0000313" key="1">
    <source>
        <dbReference type="EMBL" id="KAJ8964746.1"/>
    </source>
</evidence>
<protein>
    <submittedName>
        <fullName evidence="1">Uncharacterized protein</fullName>
    </submittedName>
</protein>
<gene>
    <name evidence="1" type="ORF">NQ317_008051</name>
</gene>
<reference evidence="1" key="1">
    <citation type="journal article" date="2023" name="Insect Mol. Biol.">
        <title>Genome sequencing provides insights into the evolution of gene families encoding plant cell wall-degrading enzymes in longhorned beetles.</title>
        <authorList>
            <person name="Shin N.R."/>
            <person name="Okamura Y."/>
            <person name="Kirsch R."/>
            <person name="Pauchet Y."/>
        </authorList>
    </citation>
    <scope>NUCLEOTIDE SEQUENCE</scope>
    <source>
        <strain evidence="1">MMC_N1</strain>
    </source>
</reference>
<dbReference type="Proteomes" id="UP001162164">
    <property type="component" value="Unassembled WGS sequence"/>
</dbReference>
<keyword evidence="2" id="KW-1185">Reference proteome</keyword>
<comment type="caution">
    <text evidence="1">The sequence shown here is derived from an EMBL/GenBank/DDBJ whole genome shotgun (WGS) entry which is preliminary data.</text>
</comment>
<organism evidence="1 2">
    <name type="scientific">Molorchus minor</name>
    <dbReference type="NCBI Taxonomy" id="1323400"/>
    <lineage>
        <taxon>Eukaryota</taxon>
        <taxon>Metazoa</taxon>
        <taxon>Ecdysozoa</taxon>
        <taxon>Arthropoda</taxon>
        <taxon>Hexapoda</taxon>
        <taxon>Insecta</taxon>
        <taxon>Pterygota</taxon>
        <taxon>Neoptera</taxon>
        <taxon>Endopterygota</taxon>
        <taxon>Coleoptera</taxon>
        <taxon>Polyphaga</taxon>
        <taxon>Cucujiformia</taxon>
        <taxon>Chrysomeloidea</taxon>
        <taxon>Cerambycidae</taxon>
        <taxon>Lamiinae</taxon>
        <taxon>Monochamini</taxon>
        <taxon>Molorchus</taxon>
    </lineage>
</organism>
<accession>A0ABQ9IT38</accession>
<sequence>MADVVHIFKLRLLRLVDVLWLRRTIENHKNPHKERKYGNSICAACHAACRLPHTRVLII</sequence>